<comment type="subcellular location">
    <subcellularLocation>
        <location evidence="2 10">Membrane</location>
        <topology evidence="2 10">Multi-pass membrane protein</topology>
    </subcellularLocation>
</comment>
<feature type="domain" description="Peptidase S54 rhomboid" evidence="11">
    <location>
        <begin position="86"/>
        <end position="219"/>
    </location>
</feature>
<dbReference type="GO" id="GO:0016020">
    <property type="term" value="C:membrane"/>
    <property type="evidence" value="ECO:0007669"/>
    <property type="project" value="UniProtKB-SubCell"/>
</dbReference>
<evidence type="ECO:0000256" key="7">
    <source>
        <dbReference type="ARBA" id="ARBA00022825"/>
    </source>
</evidence>
<dbReference type="Proteomes" id="UP001161247">
    <property type="component" value="Chromosome 7"/>
</dbReference>
<dbReference type="InterPro" id="IPR022764">
    <property type="entry name" value="Peptidase_S54_rhomboid_dom"/>
</dbReference>
<organism evidence="12 13">
    <name type="scientific">Oldenlandia corymbosa var. corymbosa</name>
    <dbReference type="NCBI Taxonomy" id="529605"/>
    <lineage>
        <taxon>Eukaryota</taxon>
        <taxon>Viridiplantae</taxon>
        <taxon>Streptophyta</taxon>
        <taxon>Embryophyta</taxon>
        <taxon>Tracheophyta</taxon>
        <taxon>Spermatophyta</taxon>
        <taxon>Magnoliopsida</taxon>
        <taxon>eudicotyledons</taxon>
        <taxon>Gunneridae</taxon>
        <taxon>Pentapetalae</taxon>
        <taxon>asterids</taxon>
        <taxon>lamiids</taxon>
        <taxon>Gentianales</taxon>
        <taxon>Rubiaceae</taxon>
        <taxon>Rubioideae</taxon>
        <taxon>Spermacoceae</taxon>
        <taxon>Hedyotis-Oldenlandia complex</taxon>
        <taxon>Oldenlandia</taxon>
    </lineage>
</organism>
<evidence type="ECO:0000256" key="1">
    <source>
        <dbReference type="ARBA" id="ARBA00000156"/>
    </source>
</evidence>
<keyword evidence="9 10" id="KW-0472">Membrane</keyword>
<evidence type="ECO:0000259" key="11">
    <source>
        <dbReference type="Pfam" id="PF01694"/>
    </source>
</evidence>
<protein>
    <recommendedName>
        <fullName evidence="10">RHOMBOID-like protein</fullName>
        <ecNumber evidence="10">3.4.21.105</ecNumber>
    </recommendedName>
</protein>
<dbReference type="InterPro" id="IPR035952">
    <property type="entry name" value="Rhomboid-like_sf"/>
</dbReference>
<keyword evidence="5 10" id="KW-0812">Transmembrane</keyword>
<sequence>MNWKIDWKEIKVRRNLDVEYDGGEDEVKIPWVCILVVLVFSAVFIAEMSHGVVHDKGTFLQVLGSIGPTNSTLERMGALNSSHPRLSMIFTSAFLHDRLSHLLFGFCYIFAAASLEMQSTSWRIGCIVLASGLTSSISSCLFLRKGIYTSGIGVAFGLFGAKLGDIIVNWSLQENKLALLGGWFILAVVDLLSFILPNMNLIGSAGGFITGLCFGLAILARPTLPHCCRKTKLQRYQRICSILSSITLLAFSLTGIVLIALGWHMPRH</sequence>
<feature type="transmembrane region" description="Helical" evidence="10">
    <location>
        <begin position="121"/>
        <end position="143"/>
    </location>
</feature>
<dbReference type="GO" id="GO:0006508">
    <property type="term" value="P:proteolysis"/>
    <property type="evidence" value="ECO:0007669"/>
    <property type="project" value="UniProtKB-KW"/>
</dbReference>
<keyword evidence="6 10" id="KW-0378">Hydrolase</keyword>
<keyword evidence="8 10" id="KW-1133">Transmembrane helix</keyword>
<keyword evidence="13" id="KW-1185">Reference proteome</keyword>
<keyword evidence="4 10" id="KW-0645">Protease</keyword>
<keyword evidence="7 10" id="KW-0720">Serine protease</keyword>
<dbReference type="PANTHER" id="PTHR22936">
    <property type="entry name" value="RHOMBOID-RELATED"/>
    <property type="match status" value="1"/>
</dbReference>
<evidence type="ECO:0000256" key="2">
    <source>
        <dbReference type="ARBA" id="ARBA00004141"/>
    </source>
</evidence>
<dbReference type="EMBL" id="OX459124">
    <property type="protein sequence ID" value="CAI9112065.1"/>
    <property type="molecule type" value="Genomic_DNA"/>
</dbReference>
<feature type="transmembrane region" description="Helical" evidence="10">
    <location>
        <begin position="29"/>
        <end position="46"/>
    </location>
</feature>
<evidence type="ECO:0000256" key="8">
    <source>
        <dbReference type="ARBA" id="ARBA00022989"/>
    </source>
</evidence>
<dbReference type="InterPro" id="IPR002610">
    <property type="entry name" value="Peptidase_S54_rhomboid-like"/>
</dbReference>
<comment type="similarity">
    <text evidence="3 10">Belongs to the peptidase S54 family.</text>
</comment>
<dbReference type="EC" id="3.4.21.105" evidence="10"/>
<evidence type="ECO:0000256" key="3">
    <source>
        <dbReference type="ARBA" id="ARBA00009045"/>
    </source>
</evidence>
<dbReference type="Pfam" id="PF01694">
    <property type="entry name" value="Rhomboid"/>
    <property type="match status" value="1"/>
</dbReference>
<comment type="function">
    <text evidence="10">Serine protease involved in intramembrane proteolysis.</text>
</comment>
<gene>
    <name evidence="12" type="ORF">OLC1_LOCUS19326</name>
</gene>
<evidence type="ECO:0000313" key="13">
    <source>
        <dbReference type="Proteomes" id="UP001161247"/>
    </source>
</evidence>
<accession>A0AAV1DW01</accession>
<name>A0AAV1DW01_OLDCO</name>
<evidence type="ECO:0000256" key="4">
    <source>
        <dbReference type="ARBA" id="ARBA00022670"/>
    </source>
</evidence>
<comment type="caution">
    <text evidence="10">Lacks conserved residue(s) required for the propagation of feature annotation.</text>
</comment>
<reference evidence="12" key="1">
    <citation type="submission" date="2023-03" db="EMBL/GenBank/DDBJ databases">
        <authorList>
            <person name="Julca I."/>
        </authorList>
    </citation>
    <scope>NUCLEOTIDE SEQUENCE</scope>
</reference>
<proteinExistence type="inferred from homology"/>
<evidence type="ECO:0000256" key="5">
    <source>
        <dbReference type="ARBA" id="ARBA00022692"/>
    </source>
</evidence>
<dbReference type="SUPFAM" id="SSF144091">
    <property type="entry name" value="Rhomboid-like"/>
    <property type="match status" value="1"/>
</dbReference>
<dbReference type="AlphaFoldDB" id="A0AAV1DW01"/>
<feature type="transmembrane region" description="Helical" evidence="10">
    <location>
        <begin position="99"/>
        <end position="115"/>
    </location>
</feature>
<dbReference type="GO" id="GO:0004252">
    <property type="term" value="F:serine-type endopeptidase activity"/>
    <property type="evidence" value="ECO:0007669"/>
    <property type="project" value="InterPro"/>
</dbReference>
<evidence type="ECO:0000256" key="10">
    <source>
        <dbReference type="RuleBase" id="RU362115"/>
    </source>
</evidence>
<evidence type="ECO:0000256" key="9">
    <source>
        <dbReference type="ARBA" id="ARBA00023136"/>
    </source>
</evidence>
<comment type="catalytic activity">
    <reaction evidence="1 10">
        <text>Cleaves type-1 transmembrane domains using a catalytic dyad composed of serine and histidine that are contributed by different transmembrane domains.</text>
        <dbReference type="EC" id="3.4.21.105"/>
    </reaction>
</comment>
<feature type="transmembrane region" description="Helical" evidence="10">
    <location>
        <begin position="201"/>
        <end position="220"/>
    </location>
</feature>
<feature type="transmembrane region" description="Helical" evidence="10">
    <location>
        <begin position="177"/>
        <end position="195"/>
    </location>
</feature>
<dbReference type="Gene3D" id="1.20.1540.10">
    <property type="entry name" value="Rhomboid-like"/>
    <property type="match status" value="1"/>
</dbReference>
<dbReference type="PANTHER" id="PTHR22936:SF69">
    <property type="entry name" value="RHOMBOID-LIKE PROTEIN"/>
    <property type="match status" value="1"/>
</dbReference>
<feature type="transmembrane region" description="Helical" evidence="10">
    <location>
        <begin position="241"/>
        <end position="263"/>
    </location>
</feature>
<evidence type="ECO:0000313" key="12">
    <source>
        <dbReference type="EMBL" id="CAI9112065.1"/>
    </source>
</evidence>
<evidence type="ECO:0000256" key="6">
    <source>
        <dbReference type="ARBA" id="ARBA00022801"/>
    </source>
</evidence>